<evidence type="ECO:0000313" key="1">
    <source>
        <dbReference type="EMBL" id="SIT50456.1"/>
    </source>
</evidence>
<reference evidence="1" key="1">
    <citation type="submission" date="2016-12" db="EMBL/GenBank/DDBJ databases">
        <authorList>
            <person name="Moulin L."/>
        </authorList>
    </citation>
    <scope>NUCLEOTIDE SEQUENCE [LARGE SCALE GENOMIC DNA]</scope>
    <source>
        <strain evidence="1">STM 7183</strain>
    </source>
</reference>
<gene>
    <name evidence="1" type="ORF">BN2476_830027</name>
</gene>
<dbReference type="EMBL" id="CYGY02000083">
    <property type="protein sequence ID" value="SIT50456.1"/>
    <property type="molecule type" value="Genomic_DNA"/>
</dbReference>
<organism evidence="1 2">
    <name type="scientific">Paraburkholderia piptadeniae</name>
    <dbReference type="NCBI Taxonomy" id="1701573"/>
    <lineage>
        <taxon>Bacteria</taxon>
        <taxon>Pseudomonadati</taxon>
        <taxon>Pseudomonadota</taxon>
        <taxon>Betaproteobacteria</taxon>
        <taxon>Burkholderiales</taxon>
        <taxon>Burkholderiaceae</taxon>
        <taxon>Paraburkholderia</taxon>
    </lineage>
</organism>
<dbReference type="AlphaFoldDB" id="A0A1N7ST07"/>
<name>A0A1N7ST07_9BURK</name>
<proteinExistence type="predicted"/>
<dbReference type="Proteomes" id="UP000195569">
    <property type="component" value="Unassembled WGS sequence"/>
</dbReference>
<protein>
    <submittedName>
        <fullName evidence="1">Uncharacterized protein</fullName>
    </submittedName>
</protein>
<accession>A0A1N7ST07</accession>
<keyword evidence="2" id="KW-1185">Reference proteome</keyword>
<sequence>MRAGRIGSIAALSLGAALAQIQSDSWAVRRDEYVTAYRGVNEVRARRAAQWQRETGQVKRKGRQ</sequence>
<comment type="caution">
    <text evidence="1">The sequence shown here is derived from an EMBL/GenBank/DDBJ whole genome shotgun (WGS) entry which is preliminary data.</text>
</comment>
<evidence type="ECO:0000313" key="2">
    <source>
        <dbReference type="Proteomes" id="UP000195569"/>
    </source>
</evidence>